<reference evidence="3" key="1">
    <citation type="submission" date="2006-06" db="EMBL/GenBank/DDBJ databases">
        <title>Complete sequence of chromosome of Chelativorans sp. BNC1.</title>
        <authorList>
            <consortium name="US DOE Joint Genome Institute"/>
            <person name="Copeland A."/>
            <person name="Lucas S."/>
            <person name="Lapidus A."/>
            <person name="Barry K."/>
            <person name="Detter J.C."/>
            <person name="Glavina del Rio T."/>
            <person name="Hammon N."/>
            <person name="Israni S."/>
            <person name="Dalin E."/>
            <person name="Tice H."/>
            <person name="Pitluck S."/>
            <person name="Chertkov O."/>
            <person name="Brettin T."/>
            <person name="Bruce D."/>
            <person name="Han C."/>
            <person name="Tapia R."/>
            <person name="Gilna P."/>
            <person name="Schmutz J."/>
            <person name="Larimer F."/>
            <person name="Land M."/>
            <person name="Hauser L."/>
            <person name="Kyrpides N."/>
            <person name="Mikhailova N."/>
            <person name="Richardson P."/>
        </authorList>
    </citation>
    <scope>NUCLEOTIDE SEQUENCE</scope>
    <source>
        <strain evidence="3">BNC1</strain>
    </source>
</reference>
<dbReference type="AlphaFoldDB" id="Q11B93"/>
<protein>
    <submittedName>
        <fullName evidence="3">Malate/L-lactate dehydrogenase</fullName>
    </submittedName>
</protein>
<dbReference type="HOGENOM" id="CLU_040452_3_1_5"/>
<dbReference type="PANTHER" id="PTHR11091:SF0">
    <property type="entry name" value="MALATE DEHYDROGENASE"/>
    <property type="match status" value="1"/>
</dbReference>
<dbReference type="InterPro" id="IPR036111">
    <property type="entry name" value="Mal/L-sulfo/L-lacto_DH-like_sf"/>
</dbReference>
<proteinExistence type="inferred from homology"/>
<gene>
    <name evidence="3" type="ordered locus">Meso_3965</name>
</gene>
<dbReference type="eggNOG" id="COG2055">
    <property type="taxonomic scope" value="Bacteria"/>
</dbReference>
<dbReference type="InterPro" id="IPR043143">
    <property type="entry name" value="Mal/L-sulf/L-lact_DH-like_NADP"/>
</dbReference>
<keyword evidence="2" id="KW-0560">Oxidoreductase</keyword>
<evidence type="ECO:0000256" key="2">
    <source>
        <dbReference type="ARBA" id="ARBA00023002"/>
    </source>
</evidence>
<dbReference type="STRING" id="266779.Meso_3965"/>
<evidence type="ECO:0000313" key="3">
    <source>
        <dbReference type="EMBL" id="ABG65332.1"/>
    </source>
</evidence>
<organism evidence="3">
    <name type="scientific">Chelativorans sp. (strain BNC1)</name>
    <dbReference type="NCBI Taxonomy" id="266779"/>
    <lineage>
        <taxon>Bacteria</taxon>
        <taxon>Pseudomonadati</taxon>
        <taxon>Pseudomonadota</taxon>
        <taxon>Alphaproteobacteria</taxon>
        <taxon>Hyphomicrobiales</taxon>
        <taxon>Phyllobacteriaceae</taxon>
        <taxon>Chelativorans</taxon>
    </lineage>
</organism>
<name>Q11B93_CHESB</name>
<dbReference type="KEGG" id="mes:Meso_3965"/>
<dbReference type="InterPro" id="IPR003767">
    <property type="entry name" value="Malate/L-lactate_DH-like"/>
</dbReference>
<dbReference type="GO" id="GO:0016491">
    <property type="term" value="F:oxidoreductase activity"/>
    <property type="evidence" value="ECO:0007669"/>
    <property type="project" value="UniProtKB-KW"/>
</dbReference>
<dbReference type="PANTHER" id="PTHR11091">
    <property type="entry name" value="OXIDOREDUCTASE-RELATED"/>
    <property type="match status" value="1"/>
</dbReference>
<sequence length="354" mass="37571">MNSQQFYDANALKDYARNLLKALDVQTDIAEVVADVLVEGDLLGHSTHGLAQLPSYLDNLAKGQMKPSGTYSVVSDFPAATTWDGQWLPGPWLTRTACIEAKTRARKFGTGTVVIRRSHHIACLAAYLEPLTAEGFVCIIQSSDPAVKAVAPHGGTRPFLTPNPVAVGIPTKGDPILIDVSMSIATVGMARRLIASGERAPFPWLLDGDGHPTDDPNVIDADPKGSLMLLGGIEAGHKGFGLALMVEALTGGLGGHGRADKPTNWGASVFVQVLDPDAFGGKEALLREMSFIADECVSGPSRDINNPVRMPGSAGLRRKREALERGVPLHSIIMESLTPWGERFAISAPQPSGA</sequence>
<dbReference type="Gene3D" id="1.10.1530.10">
    <property type="match status" value="1"/>
</dbReference>
<evidence type="ECO:0000256" key="1">
    <source>
        <dbReference type="ARBA" id="ARBA00006056"/>
    </source>
</evidence>
<dbReference type="EMBL" id="CP000390">
    <property type="protein sequence ID" value="ABG65332.1"/>
    <property type="molecule type" value="Genomic_DNA"/>
</dbReference>
<comment type="similarity">
    <text evidence="1">Belongs to the LDH2/MDH2 oxidoreductase family.</text>
</comment>
<dbReference type="Pfam" id="PF02615">
    <property type="entry name" value="Ldh_2"/>
    <property type="match status" value="1"/>
</dbReference>
<accession>Q11B93</accession>
<dbReference type="InterPro" id="IPR043144">
    <property type="entry name" value="Mal/L-sulf/L-lact_DH-like_ah"/>
</dbReference>
<dbReference type="Gene3D" id="3.30.1370.60">
    <property type="entry name" value="Hypothetical oxidoreductase yiak, domain 2"/>
    <property type="match status" value="1"/>
</dbReference>
<dbReference type="OrthoDB" id="9811519at2"/>
<dbReference type="SUPFAM" id="SSF89733">
    <property type="entry name" value="L-sulfolactate dehydrogenase-like"/>
    <property type="match status" value="1"/>
</dbReference>